<evidence type="ECO:0000313" key="10">
    <source>
        <dbReference type="Proteomes" id="UP000477739"/>
    </source>
</evidence>
<comment type="caution">
    <text evidence="9">The sequence shown here is derived from an EMBL/GenBank/DDBJ whole genome shotgun (WGS) entry which is preliminary data.</text>
</comment>
<dbReference type="Gene3D" id="3.40.630.30">
    <property type="match status" value="1"/>
</dbReference>
<reference evidence="9 10" key="1">
    <citation type="submission" date="2019-11" db="EMBL/GenBank/DDBJ databases">
        <title>Escherichia alba sp. nov. isolated from the gut of plastic-eating superworms Zophobas atratus.</title>
        <authorList>
            <person name="Yang Y."/>
        </authorList>
    </citation>
    <scope>NUCLEOTIDE SEQUENCE [LARGE SCALE GENOMIC DNA]</scope>
    <source>
        <strain evidence="10">BIT-B35</strain>
    </source>
</reference>
<dbReference type="AlphaFoldDB" id="A0A6L6IPT2"/>
<dbReference type="PANTHER" id="PTHR13355">
    <property type="entry name" value="GLUCOSAMINE 6-PHOSPHATE N-ACETYLTRANSFERASE"/>
    <property type="match status" value="1"/>
</dbReference>
<dbReference type="NCBIfam" id="TIGR02447">
    <property type="entry name" value="yiiD_Cterm"/>
    <property type="match status" value="1"/>
</dbReference>
<protein>
    <recommendedName>
        <fullName evidence="7">Probable acyltransferase FabY</fullName>
    </recommendedName>
</protein>
<dbReference type="InterPro" id="IPR000182">
    <property type="entry name" value="GNAT_dom"/>
</dbReference>
<proteinExistence type="inferred from homology"/>
<comment type="pathway">
    <text evidence="1">Lipid metabolism; fatty acid biosynthesis.</text>
</comment>
<keyword evidence="3" id="KW-0443">Lipid metabolism</keyword>
<evidence type="ECO:0000256" key="1">
    <source>
        <dbReference type="ARBA" id="ARBA00005194"/>
    </source>
</evidence>
<sequence>MYHLRVPQTEEELERYYQFRWEMLRRPLHQPKGSERDAWDAMAHHQMVVDEEGNPVAVGRLYINADNEASIRFMAVDPAVQSKGLGTLMAMTLESVARQEGVKRVTCSAREDAVGFFARLGFINQGEITTPQTTPVRHFLMIKPVASLDDILHRGDWCGQLQQAWYEHIPLSEKMGVRIQQYTGQKFITTMPETGNQNPHHTLFAGSLFSLATLTGWGLIWLMLRERHLGGTIILADAHIRYSRPVCGRPSAVADLGSLSGDLDRLARGKKARVQLQVQLLGDEAAGAIFNGVYIVLPARPFGPYEEGGNEEE</sequence>
<dbReference type="InterPro" id="IPR016181">
    <property type="entry name" value="Acyl_CoA_acyltransferase"/>
</dbReference>
<evidence type="ECO:0000259" key="8">
    <source>
        <dbReference type="PROSITE" id="PS51186"/>
    </source>
</evidence>
<dbReference type="OrthoDB" id="4305330at2"/>
<dbReference type="InterPro" id="IPR039143">
    <property type="entry name" value="GNPNAT1-like"/>
</dbReference>
<accession>A0A6L6IPT2</accession>
<dbReference type="PROSITE" id="PS51186">
    <property type="entry name" value="GNAT"/>
    <property type="match status" value="1"/>
</dbReference>
<name>A0A6L6IPT2_9ENTR</name>
<dbReference type="RefSeq" id="WP_155108625.1">
    <property type="nucleotide sequence ID" value="NZ_WMJZ01000015.1"/>
</dbReference>
<gene>
    <name evidence="9" type="primary">fabY</name>
    <name evidence="9" type="synonym">yiiD</name>
    <name evidence="9" type="ORF">GJV78_12285</name>
</gene>
<dbReference type="GO" id="GO:0008080">
    <property type="term" value="F:N-acetyltransferase activity"/>
    <property type="evidence" value="ECO:0007669"/>
    <property type="project" value="TreeGrafter"/>
</dbReference>
<keyword evidence="2" id="KW-0808">Transferase</keyword>
<keyword evidence="10" id="KW-1185">Reference proteome</keyword>
<dbReference type="CDD" id="cd04301">
    <property type="entry name" value="NAT_SF"/>
    <property type="match status" value="1"/>
</dbReference>
<dbReference type="EMBL" id="WMJZ01000015">
    <property type="protein sequence ID" value="MTH47020.1"/>
    <property type="molecule type" value="Genomic_DNA"/>
</dbReference>
<dbReference type="InterPro" id="IPR029069">
    <property type="entry name" value="HotDog_dom_sf"/>
</dbReference>
<dbReference type="Pfam" id="PF00583">
    <property type="entry name" value="Acetyltransf_1"/>
    <property type="match status" value="1"/>
</dbReference>
<dbReference type="FunFam" id="3.40.630.30:FF:000012">
    <property type="entry name" value="GNAT family acetyltransferase"/>
    <property type="match status" value="1"/>
</dbReference>
<dbReference type="SUPFAM" id="SSF55729">
    <property type="entry name" value="Acyl-CoA N-acyltransferases (Nat)"/>
    <property type="match status" value="1"/>
</dbReference>
<comment type="function">
    <text evidence="5">Supports initiation of fatty acid biosynthesis in the absence of FabH.</text>
</comment>
<evidence type="ECO:0000256" key="6">
    <source>
        <dbReference type="ARBA" id="ARBA00060964"/>
    </source>
</evidence>
<keyword evidence="4" id="KW-0012">Acyltransferase</keyword>
<evidence type="ECO:0000256" key="4">
    <source>
        <dbReference type="ARBA" id="ARBA00023315"/>
    </source>
</evidence>
<dbReference type="SUPFAM" id="SSF54637">
    <property type="entry name" value="Thioesterase/thiol ester dehydrase-isomerase"/>
    <property type="match status" value="1"/>
</dbReference>
<evidence type="ECO:0000256" key="5">
    <source>
        <dbReference type="ARBA" id="ARBA00056460"/>
    </source>
</evidence>
<dbReference type="PANTHER" id="PTHR13355:SF22">
    <property type="entry name" value="SLL0786 PROTEIN"/>
    <property type="match status" value="1"/>
</dbReference>
<evidence type="ECO:0000256" key="7">
    <source>
        <dbReference type="ARBA" id="ARBA00068113"/>
    </source>
</evidence>
<dbReference type="InterPro" id="IPR012660">
    <property type="entry name" value="YiiD_C"/>
</dbReference>
<evidence type="ECO:0000256" key="3">
    <source>
        <dbReference type="ARBA" id="ARBA00023098"/>
    </source>
</evidence>
<dbReference type="Proteomes" id="UP000477739">
    <property type="component" value="Unassembled WGS sequence"/>
</dbReference>
<organism evidence="9 10">
    <name type="scientific">Intestinirhabdus alba</name>
    <dbReference type="NCBI Taxonomy" id="2899544"/>
    <lineage>
        <taxon>Bacteria</taxon>
        <taxon>Pseudomonadati</taxon>
        <taxon>Pseudomonadota</taxon>
        <taxon>Gammaproteobacteria</taxon>
        <taxon>Enterobacterales</taxon>
        <taxon>Enterobacteriaceae</taxon>
        <taxon>Intestinirhabdus</taxon>
    </lineage>
</organism>
<dbReference type="Pfam" id="PF09500">
    <property type="entry name" value="YiiD_C"/>
    <property type="match status" value="1"/>
</dbReference>
<comment type="similarity">
    <text evidence="6">Belongs to the acetyltransferase family. FabY subfamily.</text>
</comment>
<evidence type="ECO:0000256" key="2">
    <source>
        <dbReference type="ARBA" id="ARBA00022679"/>
    </source>
</evidence>
<dbReference type="GO" id="GO:0006629">
    <property type="term" value="P:lipid metabolic process"/>
    <property type="evidence" value="ECO:0007669"/>
    <property type="project" value="UniProtKB-KW"/>
</dbReference>
<evidence type="ECO:0000313" key="9">
    <source>
        <dbReference type="EMBL" id="MTH47020.1"/>
    </source>
</evidence>
<feature type="domain" description="N-acetyltransferase" evidence="8">
    <location>
        <begin position="2"/>
        <end position="146"/>
    </location>
</feature>
<dbReference type="Gene3D" id="3.10.129.10">
    <property type="entry name" value="Hotdog Thioesterase"/>
    <property type="match status" value="1"/>
</dbReference>